<organism evidence="3 4">
    <name type="scientific">Glycomyces artemisiae</name>
    <dbReference type="NCBI Taxonomy" id="1076443"/>
    <lineage>
        <taxon>Bacteria</taxon>
        <taxon>Bacillati</taxon>
        <taxon>Actinomycetota</taxon>
        <taxon>Actinomycetes</taxon>
        <taxon>Glycomycetales</taxon>
        <taxon>Glycomycetaceae</taxon>
        <taxon>Glycomyces</taxon>
    </lineage>
</organism>
<feature type="domain" description="PLD phosphodiesterase" evidence="2">
    <location>
        <begin position="360"/>
        <end position="387"/>
    </location>
</feature>
<reference evidence="3 4" key="1">
    <citation type="submission" date="2020-05" db="EMBL/GenBank/DDBJ databases">
        <title>DNA-SIP metagenomic assembled genomes.</title>
        <authorList>
            <person name="Yu J."/>
        </authorList>
    </citation>
    <scope>NUCLEOTIDE SEQUENCE [LARGE SCALE GENOMIC DNA]</scope>
    <source>
        <strain evidence="3">Bin5.27</strain>
    </source>
</reference>
<dbReference type="PANTHER" id="PTHR21248:SF22">
    <property type="entry name" value="PHOSPHOLIPASE D"/>
    <property type="match status" value="1"/>
</dbReference>
<sequence>MARKGTVGPEGARRVNPAAAQGPRPTGGNAVEFLVDNEDAWGRLADAVGSARESVRCMLFMLDVPHVRMGFGEPVEGRPGAPWSVRLEERLAQAAENGAEVSVLLNHVLPVWSPANTSRQVERYFQRYSQRYGKRCKAEVRIRRLRTPQAVPVHAKLFVIDGTVAFSIGSIFAQEYFDGTGHLVDDPRRGHLRWRSSVLAPTHDVSAVVRGPAVADLDAAFLLHWGHAGPVDLPPAEPPGPAGTLQVQVTRTLHGARYRGLPEGETGIFESYRRALEQAEDFVYLENQYLTSVEVADAVAAALRGSERLQVIALLNARPDIPGYPQWQRDALERLFRRAGDAAERLGVFTAWSHQGRSVIRTHIHSKVAVADDAWATVGSANLDGLSQLASEHLARAPWPVRLGGRLIGAFGPGEARHARATEVNLSIADFDGTAAKTTNAQIGALRRRLWAEHLGVGAEELRERPAGGWLALWRERAEAKRRMLVEAPDRPVPCRVLPFPGDAGGFPGGTQDSAAYLRALGVDPGSLDVRKRLRSFSFATGAWQN</sequence>
<dbReference type="Gene3D" id="3.30.870.10">
    <property type="entry name" value="Endonuclease Chain A"/>
    <property type="match status" value="2"/>
</dbReference>
<dbReference type="SUPFAM" id="SSF56024">
    <property type="entry name" value="Phospholipase D/nuclease"/>
    <property type="match status" value="2"/>
</dbReference>
<dbReference type="AlphaFoldDB" id="A0A850CB44"/>
<dbReference type="InterPro" id="IPR001736">
    <property type="entry name" value="PLipase_D/transphosphatidylase"/>
</dbReference>
<dbReference type="EMBL" id="JABFXE010000255">
    <property type="protein sequence ID" value="NUQ88010.1"/>
    <property type="molecule type" value="Genomic_DNA"/>
</dbReference>
<protein>
    <recommendedName>
        <fullName evidence="2">PLD phosphodiesterase domain-containing protein</fullName>
    </recommendedName>
</protein>
<dbReference type="InterPro" id="IPR025202">
    <property type="entry name" value="PLD-like_dom"/>
</dbReference>
<gene>
    <name evidence="3" type="ORF">HOQ43_06055</name>
</gene>
<accession>A0A850CB44</accession>
<dbReference type="Proteomes" id="UP000574690">
    <property type="component" value="Unassembled WGS sequence"/>
</dbReference>
<evidence type="ECO:0000256" key="1">
    <source>
        <dbReference type="SAM" id="MobiDB-lite"/>
    </source>
</evidence>
<dbReference type="PROSITE" id="PS50035">
    <property type="entry name" value="PLD"/>
    <property type="match status" value="1"/>
</dbReference>
<evidence type="ECO:0000313" key="3">
    <source>
        <dbReference type="EMBL" id="NUQ88010.1"/>
    </source>
</evidence>
<dbReference type="PANTHER" id="PTHR21248">
    <property type="entry name" value="CARDIOLIPIN SYNTHASE"/>
    <property type="match status" value="1"/>
</dbReference>
<name>A0A850CB44_9ACTN</name>
<dbReference type="GO" id="GO:0030572">
    <property type="term" value="F:phosphatidyltransferase activity"/>
    <property type="evidence" value="ECO:0007669"/>
    <property type="project" value="UniProtKB-ARBA"/>
</dbReference>
<dbReference type="GO" id="GO:0032049">
    <property type="term" value="P:cardiolipin biosynthetic process"/>
    <property type="evidence" value="ECO:0007669"/>
    <property type="project" value="UniProtKB-ARBA"/>
</dbReference>
<evidence type="ECO:0000313" key="4">
    <source>
        <dbReference type="Proteomes" id="UP000574690"/>
    </source>
</evidence>
<proteinExistence type="predicted"/>
<evidence type="ECO:0000259" key="2">
    <source>
        <dbReference type="PROSITE" id="PS50035"/>
    </source>
</evidence>
<dbReference type="Pfam" id="PF13091">
    <property type="entry name" value="PLDc_2"/>
    <property type="match status" value="1"/>
</dbReference>
<feature type="region of interest" description="Disordered" evidence="1">
    <location>
        <begin position="1"/>
        <end position="29"/>
    </location>
</feature>
<comment type="caution">
    <text evidence="3">The sequence shown here is derived from an EMBL/GenBank/DDBJ whole genome shotgun (WGS) entry which is preliminary data.</text>
</comment>